<name>A0ABD3N3S1_9STRA</name>
<dbReference type="AlphaFoldDB" id="A0ABD3N3S1"/>
<keyword evidence="1" id="KW-0812">Transmembrane</keyword>
<proteinExistence type="predicted"/>
<protein>
    <recommendedName>
        <fullName evidence="4">Sulfotransferase domain-containing protein</fullName>
    </recommendedName>
</protein>
<dbReference type="InterPro" id="IPR027417">
    <property type="entry name" value="P-loop_NTPase"/>
</dbReference>
<feature type="transmembrane region" description="Helical" evidence="1">
    <location>
        <begin position="50"/>
        <end position="71"/>
    </location>
</feature>
<evidence type="ECO:0000256" key="1">
    <source>
        <dbReference type="SAM" id="Phobius"/>
    </source>
</evidence>
<sequence>MCNTTKERRPLIRTRETASAFSRPYVRPMFGHSNRDDKNSKYRRANQLQCVKLFALSTIGALLLASGVATISKYSLLESVRLRGKAANQYSTPAGEELIDTSSISHPFYDIWPYEKLPAWATKSPSSTLYPPPYEIPASKQVCLVHVGKTAGSTIGCQLGFNLHCSPDRVVAPGLLARYTTHMFHTNIYDCPDDVPYYLFVVRNPLERIKSAFAYDKPKDWDEFRSTMGEKYYWLRKRLYDDCSFDTLEDMALRGLRNQTTDAKGAADPECQRRAVASLLGTEHFGCHFYYNYQFHVEGIPSNATIVTIRTEHIVHDWNTVELELGGQDNIMGSPDKAVVKKNNVNTNKADSDKFLSDESIIEICRLLCNDIQMYKEILERSINLDKAQIALSMADLRASCPKEASASTCDTAKPDIKQKLLESRGYEGQTKIVSPYEKHWQGQWNLPDKMTKDYTKYPAKTSPDNEVCFVHVGKGAGVSVGCALGFNLPDCPNSGSLTSGLLPQYTTRQFHCGIYDCFDDSAYYMFVVSNPVARFIAAFNSDMPTDWEAFRSKEGDRQYKFHKELFQDCPFNSVEELISLGIANNGLGNETSKECQQRALGAIDGTGHFGTQMFYNYQYYAEGLPLGANVIVIRSEHTIDDWNSAESTVGGVSHILRSDQSQFKSVESGSAVSDLSEESTALLCEKLCNEIQVYKKIIGAAVNLSPEEKGRSLDELKESCPKEVAVDSCEVALPDITSKLYLSRGYEENLRLDLPTGDVTIGRSLHPQPPSPYEQIWPDLKLPLYMKKDRQFAIESVPSDKKTCFVHVGKTAGSTVGCAIGFNLHCSSKVTAAGVFPMYATHMFHAQMYDCEDDSAFFVFVVRNPLERMISAFNYDNPSKDWGKFRVEYGEKHYQFRKKLYMDCPFNTFDDLAQLGLSSNGNATAECRNRAAAAIEGTEHFGCHFFFNYQYHLEAIPTDATIMTIRTEHLVEDWNSVEYNLGGEREILGTDQTVLTYTNVNTASGDEFKHLSNDSMELICERLCNEIQVYKKILRRSINLSEKQVNESIEELIKSCANAASESCPSPLPDITEKLTNSRGYLKT</sequence>
<dbReference type="EMBL" id="JALLPJ020001301">
    <property type="protein sequence ID" value="KAL3770765.1"/>
    <property type="molecule type" value="Genomic_DNA"/>
</dbReference>
<evidence type="ECO:0008006" key="4">
    <source>
        <dbReference type="Google" id="ProtNLM"/>
    </source>
</evidence>
<accession>A0ABD3N3S1</accession>
<keyword evidence="3" id="KW-1185">Reference proteome</keyword>
<organism evidence="2 3">
    <name type="scientific">Cyclotella atomus</name>
    <dbReference type="NCBI Taxonomy" id="382360"/>
    <lineage>
        <taxon>Eukaryota</taxon>
        <taxon>Sar</taxon>
        <taxon>Stramenopiles</taxon>
        <taxon>Ochrophyta</taxon>
        <taxon>Bacillariophyta</taxon>
        <taxon>Coscinodiscophyceae</taxon>
        <taxon>Thalassiosirophycidae</taxon>
        <taxon>Stephanodiscales</taxon>
        <taxon>Stephanodiscaceae</taxon>
        <taxon>Cyclotella</taxon>
    </lineage>
</organism>
<dbReference type="Proteomes" id="UP001530400">
    <property type="component" value="Unassembled WGS sequence"/>
</dbReference>
<evidence type="ECO:0000313" key="3">
    <source>
        <dbReference type="Proteomes" id="UP001530400"/>
    </source>
</evidence>
<gene>
    <name evidence="2" type="ORF">ACHAWO_007765</name>
</gene>
<evidence type="ECO:0000313" key="2">
    <source>
        <dbReference type="EMBL" id="KAL3770765.1"/>
    </source>
</evidence>
<comment type="caution">
    <text evidence="2">The sequence shown here is derived from an EMBL/GenBank/DDBJ whole genome shotgun (WGS) entry which is preliminary data.</text>
</comment>
<dbReference type="PANTHER" id="PTHR12137:SF54">
    <property type="entry name" value="CARBOHYDRATE SULFOTRANSFERASE"/>
    <property type="match status" value="1"/>
</dbReference>
<reference evidence="2 3" key="1">
    <citation type="submission" date="2024-10" db="EMBL/GenBank/DDBJ databases">
        <title>Updated reference genomes for cyclostephanoid diatoms.</title>
        <authorList>
            <person name="Roberts W.R."/>
            <person name="Alverson A.J."/>
        </authorList>
    </citation>
    <scope>NUCLEOTIDE SEQUENCE [LARGE SCALE GENOMIC DNA]</scope>
    <source>
        <strain evidence="2 3">AJA010-31</strain>
    </source>
</reference>
<keyword evidence="1" id="KW-0472">Membrane</keyword>
<dbReference type="Gene3D" id="3.40.50.300">
    <property type="entry name" value="P-loop containing nucleotide triphosphate hydrolases"/>
    <property type="match status" value="1"/>
</dbReference>
<keyword evidence="1" id="KW-1133">Transmembrane helix</keyword>
<dbReference type="PANTHER" id="PTHR12137">
    <property type="entry name" value="CARBOHYDRATE SULFOTRANSFERASE"/>
    <property type="match status" value="1"/>
</dbReference>
<dbReference type="InterPro" id="IPR018011">
    <property type="entry name" value="Carb_sulfotrans_8-10"/>
</dbReference>